<dbReference type="GO" id="GO:0005737">
    <property type="term" value="C:cytoplasm"/>
    <property type="evidence" value="ECO:0007669"/>
    <property type="project" value="TreeGrafter"/>
</dbReference>
<evidence type="ECO:0000313" key="3">
    <source>
        <dbReference type="Proteomes" id="UP000326702"/>
    </source>
</evidence>
<proteinExistence type="predicted"/>
<dbReference type="Pfam" id="PF01370">
    <property type="entry name" value="Epimerase"/>
    <property type="match status" value="1"/>
</dbReference>
<dbReference type="Proteomes" id="UP000326702">
    <property type="component" value="Chromosome"/>
</dbReference>
<evidence type="ECO:0000313" key="2">
    <source>
        <dbReference type="EMBL" id="QFU99654.1"/>
    </source>
</evidence>
<dbReference type="GO" id="GO:0004029">
    <property type="term" value="F:aldehyde dehydrogenase (NAD+) activity"/>
    <property type="evidence" value="ECO:0007669"/>
    <property type="project" value="TreeGrafter"/>
</dbReference>
<dbReference type="PANTHER" id="PTHR48079:SF9">
    <property type="entry name" value="PUTATIVE-RELATED"/>
    <property type="match status" value="1"/>
</dbReference>
<dbReference type="Gene3D" id="3.40.50.720">
    <property type="entry name" value="NAD(P)-binding Rossmann-like Domain"/>
    <property type="match status" value="1"/>
</dbReference>
<dbReference type="AlphaFoldDB" id="A0A5P9QDW6"/>
<gene>
    <name evidence="2" type="primary">auaH</name>
    <name evidence="2" type="ORF">KDY119_03189</name>
</gene>
<reference evidence="2 3" key="1">
    <citation type="submission" date="2019-10" db="EMBL/GenBank/DDBJ databases">
        <title>Genome sequence of Luteimicrobium xylanilyticum HY-24.</title>
        <authorList>
            <person name="Kim D.Y."/>
            <person name="Park H.-Y."/>
        </authorList>
    </citation>
    <scope>NUCLEOTIDE SEQUENCE [LARGE SCALE GENOMIC DNA]</scope>
    <source>
        <strain evidence="2 3">HY-24</strain>
    </source>
</reference>
<dbReference type="EMBL" id="CP045529">
    <property type="protein sequence ID" value="QFU99654.1"/>
    <property type="molecule type" value="Genomic_DNA"/>
</dbReference>
<dbReference type="CDD" id="cd05262">
    <property type="entry name" value="SDR_a7"/>
    <property type="match status" value="1"/>
</dbReference>
<name>A0A5P9QDW6_9MICO</name>
<keyword evidence="2" id="KW-0560">Oxidoreductase</keyword>
<feature type="domain" description="NAD-dependent epimerase/dehydratase" evidence="1">
    <location>
        <begin position="3"/>
        <end position="212"/>
    </location>
</feature>
<dbReference type="OrthoDB" id="9787292at2"/>
<dbReference type="InterPro" id="IPR051783">
    <property type="entry name" value="NAD(P)-dependent_oxidoreduct"/>
</dbReference>
<dbReference type="PANTHER" id="PTHR48079">
    <property type="entry name" value="PROTEIN YEEZ"/>
    <property type="match status" value="1"/>
</dbReference>
<organism evidence="2 3">
    <name type="scientific">Luteimicrobium xylanilyticum</name>
    <dbReference type="NCBI Taxonomy" id="1133546"/>
    <lineage>
        <taxon>Bacteria</taxon>
        <taxon>Bacillati</taxon>
        <taxon>Actinomycetota</taxon>
        <taxon>Actinomycetes</taxon>
        <taxon>Micrococcales</taxon>
        <taxon>Luteimicrobium</taxon>
    </lineage>
</organism>
<protein>
    <submittedName>
        <fullName evidence="2">Aurachin B dehydrogenase</fullName>
        <ecNumber evidence="2">1.1.1.394</ecNumber>
    </submittedName>
</protein>
<dbReference type="KEGG" id="lxl:KDY119_03189"/>
<keyword evidence="3" id="KW-1185">Reference proteome</keyword>
<accession>A0A5P9QDW6</accession>
<evidence type="ECO:0000259" key="1">
    <source>
        <dbReference type="Pfam" id="PF01370"/>
    </source>
</evidence>
<dbReference type="SUPFAM" id="SSF51735">
    <property type="entry name" value="NAD(P)-binding Rossmann-fold domains"/>
    <property type="match status" value="1"/>
</dbReference>
<dbReference type="InterPro" id="IPR001509">
    <property type="entry name" value="Epimerase_deHydtase"/>
</dbReference>
<dbReference type="RefSeq" id="WP_036947501.1">
    <property type="nucleotide sequence ID" value="NZ_BAABIH010000016.1"/>
</dbReference>
<dbReference type="InterPro" id="IPR036291">
    <property type="entry name" value="NAD(P)-bd_dom_sf"/>
</dbReference>
<sequence>MHVFVTGGTGQTGPAIVSELVGAGHRVTGLARSDAAAARLSALGATPWLGSLDDLDTLSAGAARADGVVHLAFGGDFSDPSAMTRRDVAAIRALGGPLSGTGKPLVVTSGTLVLPAGRVGVESDPASADAVAGLRRDGERACLDLAADGVRSVVVRLAPTVHGPRDHGFVPMLIETARRAGASVYVGDGANRWPAVHRLDAAVLYRLALEAAPAGAVLHGVGEPAVPFRSIAEKIGERLGIPVRSVDPVDAARHFDNPFMATVYGTDAPASSTHTQELLGWAPSHPTLLTDLDDGDYFTAG</sequence>
<dbReference type="EC" id="1.1.1.394" evidence="2"/>